<dbReference type="PROSITE" id="PS50002">
    <property type="entry name" value="SH3"/>
    <property type="match status" value="1"/>
</dbReference>
<proteinExistence type="predicted"/>
<evidence type="ECO:0000256" key="1">
    <source>
        <dbReference type="ARBA" id="ARBA00022443"/>
    </source>
</evidence>
<dbReference type="GO" id="GO:0008289">
    <property type="term" value="F:lipid binding"/>
    <property type="evidence" value="ECO:0007669"/>
    <property type="project" value="TreeGrafter"/>
</dbReference>
<dbReference type="OrthoDB" id="10255128at2759"/>
<dbReference type="Gene3D" id="2.30.30.40">
    <property type="entry name" value="SH3 Domains"/>
    <property type="match status" value="1"/>
</dbReference>
<dbReference type="AlphaFoldDB" id="A0A409YJY3"/>
<evidence type="ECO:0000313" key="6">
    <source>
        <dbReference type="Proteomes" id="UP000284842"/>
    </source>
</evidence>
<dbReference type="InterPro" id="IPR001452">
    <property type="entry name" value="SH3_domain"/>
</dbReference>
<feature type="compositionally biased region" description="Pro residues" evidence="3">
    <location>
        <begin position="199"/>
        <end position="215"/>
    </location>
</feature>
<feature type="domain" description="SH3" evidence="4">
    <location>
        <begin position="228"/>
        <end position="285"/>
    </location>
</feature>
<dbReference type="GO" id="GO:0097320">
    <property type="term" value="P:plasma membrane tubulation"/>
    <property type="evidence" value="ECO:0007669"/>
    <property type="project" value="TreeGrafter"/>
</dbReference>
<gene>
    <name evidence="5" type="ORF">CVT24_012606</name>
</gene>
<dbReference type="PRINTS" id="PR00499">
    <property type="entry name" value="P67PHOX"/>
</dbReference>
<evidence type="ECO:0000256" key="3">
    <source>
        <dbReference type="SAM" id="MobiDB-lite"/>
    </source>
</evidence>
<reference evidence="5 6" key="1">
    <citation type="journal article" date="2018" name="Evol. Lett.">
        <title>Horizontal gene cluster transfer increased hallucinogenic mushroom diversity.</title>
        <authorList>
            <person name="Reynolds H.T."/>
            <person name="Vijayakumar V."/>
            <person name="Gluck-Thaler E."/>
            <person name="Korotkin H.B."/>
            <person name="Matheny P.B."/>
            <person name="Slot J.C."/>
        </authorList>
    </citation>
    <scope>NUCLEOTIDE SEQUENCE [LARGE SCALE GENOMIC DNA]</scope>
    <source>
        <strain evidence="5 6">2629</strain>
    </source>
</reference>
<feature type="compositionally biased region" description="Pro residues" evidence="3">
    <location>
        <begin position="163"/>
        <end position="175"/>
    </location>
</feature>
<dbReference type="GO" id="GO:0030479">
    <property type="term" value="C:actin cortical patch"/>
    <property type="evidence" value="ECO:0007669"/>
    <property type="project" value="TreeGrafter"/>
</dbReference>
<feature type="compositionally biased region" description="Low complexity" evidence="3">
    <location>
        <begin position="116"/>
        <end position="126"/>
    </location>
</feature>
<dbReference type="EMBL" id="NHTK01001074">
    <property type="protein sequence ID" value="PPR03330.1"/>
    <property type="molecule type" value="Genomic_DNA"/>
</dbReference>
<dbReference type="SUPFAM" id="SSF50044">
    <property type="entry name" value="SH3-domain"/>
    <property type="match status" value="1"/>
</dbReference>
<comment type="caution">
    <text evidence="5">The sequence shown here is derived from an EMBL/GenBank/DDBJ whole genome shotgun (WGS) entry which is preliminary data.</text>
</comment>
<feature type="region of interest" description="Disordered" evidence="3">
    <location>
        <begin position="116"/>
        <end position="230"/>
    </location>
</feature>
<dbReference type="GO" id="GO:0051666">
    <property type="term" value="P:actin cortical patch localization"/>
    <property type="evidence" value="ECO:0007669"/>
    <property type="project" value="InterPro"/>
</dbReference>
<dbReference type="GO" id="GO:1990528">
    <property type="term" value="C:Rvs161p-Rvs167p complex"/>
    <property type="evidence" value="ECO:0007669"/>
    <property type="project" value="TreeGrafter"/>
</dbReference>
<dbReference type="GO" id="GO:0006897">
    <property type="term" value="P:endocytosis"/>
    <property type="evidence" value="ECO:0007669"/>
    <property type="project" value="InterPro"/>
</dbReference>
<dbReference type="InParanoid" id="A0A409YJY3"/>
<dbReference type="PANTHER" id="PTHR47174">
    <property type="entry name" value="BRIDGING INTEGRATOR 3"/>
    <property type="match status" value="1"/>
</dbReference>
<dbReference type="Pfam" id="PF14604">
    <property type="entry name" value="SH3_9"/>
    <property type="match status" value="1"/>
</dbReference>
<name>A0A409YJY3_9AGAR</name>
<protein>
    <recommendedName>
        <fullName evidence="4">SH3 domain-containing protein</fullName>
    </recommendedName>
</protein>
<dbReference type="FunFam" id="2.30.30.40:FF:000072">
    <property type="entry name" value="Unconventional Myosin IB"/>
    <property type="match status" value="1"/>
</dbReference>
<dbReference type="SMART" id="SM00326">
    <property type="entry name" value="SH3"/>
    <property type="match status" value="1"/>
</dbReference>
<keyword evidence="1 2" id="KW-0728">SH3 domain</keyword>
<organism evidence="5 6">
    <name type="scientific">Panaeolus cyanescens</name>
    <dbReference type="NCBI Taxonomy" id="181874"/>
    <lineage>
        <taxon>Eukaryota</taxon>
        <taxon>Fungi</taxon>
        <taxon>Dikarya</taxon>
        <taxon>Basidiomycota</taxon>
        <taxon>Agaricomycotina</taxon>
        <taxon>Agaricomycetes</taxon>
        <taxon>Agaricomycetidae</taxon>
        <taxon>Agaricales</taxon>
        <taxon>Agaricineae</taxon>
        <taxon>Galeropsidaceae</taxon>
        <taxon>Panaeolus</taxon>
    </lineage>
</organism>
<dbReference type="GO" id="GO:0031097">
    <property type="term" value="C:medial cortex"/>
    <property type="evidence" value="ECO:0007669"/>
    <property type="project" value="TreeGrafter"/>
</dbReference>
<dbReference type="PANTHER" id="PTHR47174:SF2">
    <property type="entry name" value="SH3 DOMAIN SIGNALLING PROTEIN (AFU_ORTHOLOGUE AFUA_5G07670)"/>
    <property type="match status" value="1"/>
</dbReference>
<evidence type="ECO:0000256" key="2">
    <source>
        <dbReference type="PROSITE-ProRule" id="PRU00192"/>
    </source>
</evidence>
<evidence type="ECO:0000313" key="5">
    <source>
        <dbReference type="EMBL" id="PPR03330.1"/>
    </source>
</evidence>
<keyword evidence="6" id="KW-1185">Reference proteome</keyword>
<dbReference type="InterPro" id="IPR046982">
    <property type="entry name" value="BIN3/RVS161-like"/>
</dbReference>
<dbReference type="STRING" id="181874.A0A409YJY3"/>
<accession>A0A409YJY3</accession>
<dbReference type="InterPro" id="IPR036028">
    <property type="entry name" value="SH3-like_dom_sf"/>
</dbReference>
<dbReference type="GO" id="GO:0043332">
    <property type="term" value="C:mating projection tip"/>
    <property type="evidence" value="ECO:0007669"/>
    <property type="project" value="TreeGrafter"/>
</dbReference>
<evidence type="ECO:0000259" key="4">
    <source>
        <dbReference type="PROSITE" id="PS50002"/>
    </source>
</evidence>
<dbReference type="PRINTS" id="PR00452">
    <property type="entry name" value="SH3DOMAIN"/>
</dbReference>
<sequence length="285" mass="30141">MVFSSLQENEKAAFFSLLDEYFSSRPEIFANIAGNHSDTGTHASSVQSVAASAAHRAMVANPEATAKVFSAGLKHVANSANRSPTPNSVVGASNNNADAAPSVSGRVAAASLAFTSRNTNNSPSPSGTDKPSPPLTSVRKFGDVDTSSAKNFFGSLRNANKPTSPPPPPNVPPAFAPRQNNFGPPPKRTVSVSKTPSREPSPPPAPAPPPPPPAPARRNKPEPEVEEDDSEWLEAIYEYDSGEAGDLKMNEGDRILLVKRDSDDWWTGEINGKQGLFPASYVKAI</sequence>
<dbReference type="Proteomes" id="UP000284842">
    <property type="component" value="Unassembled WGS sequence"/>
</dbReference>